<dbReference type="AlphaFoldDB" id="A0A136IQF5"/>
<evidence type="ECO:0000256" key="2">
    <source>
        <dbReference type="ARBA" id="ARBA00022723"/>
    </source>
</evidence>
<dbReference type="GO" id="GO:0000298">
    <property type="term" value="F:endopolyphosphatase activity"/>
    <property type="evidence" value="ECO:0007669"/>
    <property type="project" value="TreeGrafter"/>
</dbReference>
<dbReference type="InterPro" id="IPR047198">
    <property type="entry name" value="DDP-like_NUDIX"/>
</dbReference>
<dbReference type="OrthoDB" id="2011998at2759"/>
<evidence type="ECO:0000256" key="1">
    <source>
        <dbReference type="ARBA" id="ARBA00001946"/>
    </source>
</evidence>
<evidence type="ECO:0000259" key="5">
    <source>
        <dbReference type="PROSITE" id="PS51462"/>
    </source>
</evidence>
<sequence length="141" mass="15909">YNPQGDRLVAGIVPLTVDKDHVLLLNSTEAPNWTFPSNGWNSDENCVCAAIRAAWQEAGITIAIDVDLGPFPDIQISKKKVNQGPKPLYRFYQATVLTEGEDWPEKHARQRQWFTYPEAQEALADQPKLLEALDRSTMSRN</sequence>
<dbReference type="PANTHER" id="PTHR12629:SF0">
    <property type="entry name" value="DIPHOSPHOINOSITOL-POLYPHOSPHATE DIPHOSPHATASE"/>
    <property type="match status" value="1"/>
</dbReference>
<dbReference type="Pfam" id="PF00293">
    <property type="entry name" value="NUDIX"/>
    <property type="match status" value="1"/>
</dbReference>
<dbReference type="GO" id="GO:0046872">
    <property type="term" value="F:metal ion binding"/>
    <property type="evidence" value="ECO:0007669"/>
    <property type="project" value="UniProtKB-KW"/>
</dbReference>
<name>A0A136IQF5_9PEZI</name>
<protein>
    <submittedName>
        <fullName evidence="6">NUDIX domain-containing protein</fullName>
    </submittedName>
</protein>
<keyword evidence="7" id="KW-1185">Reference proteome</keyword>
<dbReference type="GO" id="GO:0005634">
    <property type="term" value="C:nucleus"/>
    <property type="evidence" value="ECO:0007669"/>
    <property type="project" value="TreeGrafter"/>
</dbReference>
<dbReference type="GO" id="GO:1901907">
    <property type="term" value="P:diadenosine pentaphosphate catabolic process"/>
    <property type="evidence" value="ECO:0007669"/>
    <property type="project" value="TreeGrafter"/>
</dbReference>
<organism evidence="6 7">
    <name type="scientific">Microdochium bolleyi</name>
    <dbReference type="NCBI Taxonomy" id="196109"/>
    <lineage>
        <taxon>Eukaryota</taxon>
        <taxon>Fungi</taxon>
        <taxon>Dikarya</taxon>
        <taxon>Ascomycota</taxon>
        <taxon>Pezizomycotina</taxon>
        <taxon>Sordariomycetes</taxon>
        <taxon>Xylariomycetidae</taxon>
        <taxon>Xylariales</taxon>
        <taxon>Microdochiaceae</taxon>
        <taxon>Microdochium</taxon>
    </lineage>
</organism>
<dbReference type="GO" id="GO:0005737">
    <property type="term" value="C:cytoplasm"/>
    <property type="evidence" value="ECO:0007669"/>
    <property type="project" value="TreeGrafter"/>
</dbReference>
<dbReference type="EMBL" id="KQ964264">
    <property type="protein sequence ID" value="KXJ87128.1"/>
    <property type="molecule type" value="Genomic_DNA"/>
</dbReference>
<evidence type="ECO:0000256" key="3">
    <source>
        <dbReference type="ARBA" id="ARBA00022801"/>
    </source>
</evidence>
<reference evidence="7" key="1">
    <citation type="submission" date="2016-02" db="EMBL/GenBank/DDBJ databases">
        <title>Draft genome sequence of Microdochium bolleyi, a fungal endophyte of beachgrass.</title>
        <authorList>
            <consortium name="DOE Joint Genome Institute"/>
            <person name="David A.S."/>
            <person name="May G."/>
            <person name="Haridas S."/>
            <person name="Lim J."/>
            <person name="Wang M."/>
            <person name="Labutti K."/>
            <person name="Lipzen A."/>
            <person name="Barry K."/>
            <person name="Grigoriev I.V."/>
        </authorList>
    </citation>
    <scope>NUCLEOTIDE SEQUENCE [LARGE SCALE GENOMIC DNA]</scope>
    <source>
        <strain evidence="7">J235TASD1</strain>
    </source>
</reference>
<dbReference type="STRING" id="196109.A0A136IQF5"/>
<dbReference type="PROSITE" id="PS51462">
    <property type="entry name" value="NUDIX"/>
    <property type="match status" value="1"/>
</dbReference>
<dbReference type="CDD" id="cd04666">
    <property type="entry name" value="NUDIX_DIPP2_like_Nudt4"/>
    <property type="match status" value="1"/>
</dbReference>
<evidence type="ECO:0000313" key="6">
    <source>
        <dbReference type="EMBL" id="KXJ87128.1"/>
    </source>
</evidence>
<dbReference type="FunCoup" id="A0A136IQF5">
    <property type="interactions" value="233"/>
</dbReference>
<dbReference type="GO" id="GO:0034432">
    <property type="term" value="F:bis(5'-adenosyl)-pentaphosphatase activity"/>
    <property type="evidence" value="ECO:0007669"/>
    <property type="project" value="TreeGrafter"/>
</dbReference>
<comment type="cofactor">
    <cofactor evidence="1">
        <name>Mg(2+)</name>
        <dbReference type="ChEBI" id="CHEBI:18420"/>
    </cofactor>
</comment>
<feature type="non-terminal residue" evidence="6">
    <location>
        <position position="141"/>
    </location>
</feature>
<dbReference type="GO" id="GO:0008486">
    <property type="term" value="F:diphosphoinositol-polyphosphate diphosphatase activity"/>
    <property type="evidence" value="ECO:0007669"/>
    <property type="project" value="TreeGrafter"/>
</dbReference>
<dbReference type="InterPro" id="IPR015797">
    <property type="entry name" value="NUDIX_hydrolase-like_dom_sf"/>
</dbReference>
<dbReference type="Proteomes" id="UP000070501">
    <property type="component" value="Unassembled WGS sequence"/>
</dbReference>
<keyword evidence="3" id="KW-0378">Hydrolase</keyword>
<dbReference type="GO" id="GO:0071543">
    <property type="term" value="P:diphosphoinositol polyphosphate metabolic process"/>
    <property type="evidence" value="ECO:0007669"/>
    <property type="project" value="TreeGrafter"/>
</dbReference>
<dbReference type="PANTHER" id="PTHR12629">
    <property type="entry name" value="DIPHOSPHOINOSITOL POLYPHOSPHATE PHOSPHOHYDROLASE"/>
    <property type="match status" value="1"/>
</dbReference>
<dbReference type="GO" id="GO:0034431">
    <property type="term" value="F:bis(5'-adenosyl)-hexaphosphatase activity"/>
    <property type="evidence" value="ECO:0007669"/>
    <property type="project" value="TreeGrafter"/>
</dbReference>
<keyword evidence="2" id="KW-0479">Metal-binding</keyword>
<evidence type="ECO:0000256" key="4">
    <source>
        <dbReference type="ARBA" id="ARBA00022842"/>
    </source>
</evidence>
<accession>A0A136IQF5</accession>
<feature type="domain" description="Nudix hydrolase" evidence="5">
    <location>
        <begin position="5"/>
        <end position="137"/>
    </location>
</feature>
<dbReference type="InParanoid" id="A0A136IQF5"/>
<dbReference type="Gene3D" id="3.90.79.10">
    <property type="entry name" value="Nucleoside Triphosphate Pyrophosphohydrolase"/>
    <property type="match status" value="1"/>
</dbReference>
<dbReference type="InterPro" id="IPR000086">
    <property type="entry name" value="NUDIX_hydrolase_dom"/>
</dbReference>
<dbReference type="GO" id="GO:1901911">
    <property type="term" value="P:adenosine 5'-(hexahydrogen pentaphosphate) catabolic process"/>
    <property type="evidence" value="ECO:0007669"/>
    <property type="project" value="TreeGrafter"/>
</dbReference>
<feature type="non-terminal residue" evidence="6">
    <location>
        <position position="1"/>
    </location>
</feature>
<dbReference type="GO" id="GO:1901909">
    <property type="term" value="P:diadenosine hexaphosphate catabolic process"/>
    <property type="evidence" value="ECO:0007669"/>
    <property type="project" value="TreeGrafter"/>
</dbReference>
<gene>
    <name evidence="6" type="ORF">Micbo1qcDRAFT_99022</name>
</gene>
<evidence type="ECO:0000313" key="7">
    <source>
        <dbReference type="Proteomes" id="UP000070501"/>
    </source>
</evidence>
<dbReference type="SUPFAM" id="SSF55811">
    <property type="entry name" value="Nudix"/>
    <property type="match status" value="1"/>
</dbReference>
<proteinExistence type="predicted"/>
<keyword evidence="4" id="KW-0460">Magnesium</keyword>